<comment type="caution">
    <text evidence="1">The sequence shown here is derived from an EMBL/GenBank/DDBJ whole genome shotgun (WGS) entry which is preliminary data.</text>
</comment>
<dbReference type="Proteomes" id="UP000054172">
    <property type="component" value="Unassembled WGS sequence"/>
</dbReference>
<dbReference type="AlphaFoldDB" id="A0A0Q4B3R1"/>
<dbReference type="EMBL" id="LIIK01000033">
    <property type="protein sequence ID" value="KQM08530.1"/>
    <property type="molecule type" value="Genomic_DNA"/>
</dbReference>
<dbReference type="SUPFAM" id="SSF56935">
    <property type="entry name" value="Porins"/>
    <property type="match status" value="1"/>
</dbReference>
<dbReference type="Gene3D" id="2.40.160.60">
    <property type="entry name" value="Outer membrane protein transport protein (OMPP1/FadL/TodX)"/>
    <property type="match status" value="1"/>
</dbReference>
<evidence type="ECO:0000313" key="1">
    <source>
        <dbReference type="EMBL" id="KQM08530.1"/>
    </source>
</evidence>
<dbReference type="PATRIC" id="fig|1702214.3.peg.675"/>
<organism evidence="1 2">
    <name type="scientific">Candidatus [Bacteroides] periocalifornicus</name>
    <dbReference type="NCBI Taxonomy" id="1702214"/>
    <lineage>
        <taxon>Bacteria</taxon>
        <taxon>Pseudomonadati</taxon>
        <taxon>Bacteroidota</taxon>
    </lineage>
</organism>
<sequence length="391" mass="43728">MGDFVAGYYSRSAGMGGVAQGMRDGRSVNPSNPASFTTPDSFTFVLDLAMRVDARNYTSASASKPDASASVHHIAIQFPVTRWGGGALGVQPYTQTGYDFTRYETDQRLISDIGRIRYHHRGSGGINDAFIGLAGKPLSFFSLGVNAHFLFGSINHQQDGYIPTNRYYADFTYTNRSVVRGMRMSAGAQFHFAFASEQARQLNVGFTYDFYPVFSVDNRLELKQVYLNQELSVARNYQRVHRSLRLPPRYSGGVAYQDAQWLVGGDFAYQDWTGFSLYGADEHMGKSFDASIGVQWQPNGTDLRSYAKRIQYRLGAYYSRTPVVLASEKINDMGITVGFGLPYRRSYSLANLALAVGVRGTKAKALVRETYIRLTLGVSLNDFWFVKRQYD</sequence>
<proteinExistence type="predicted"/>
<evidence type="ECO:0000313" key="2">
    <source>
        <dbReference type="Proteomes" id="UP000054172"/>
    </source>
</evidence>
<reference evidence="1" key="1">
    <citation type="submission" date="2015-08" db="EMBL/GenBank/DDBJ databases">
        <title>Candidatus Bacteriodes Periocalifornicus.</title>
        <authorList>
            <person name="McLean J.S."/>
            <person name="Kelley S."/>
        </authorList>
    </citation>
    <scope>NUCLEOTIDE SEQUENCE [LARGE SCALE GENOMIC DNA]</scope>
    <source>
        <strain evidence="1">12B</strain>
    </source>
</reference>
<protein>
    <submittedName>
        <fullName evidence="1">Uncharacterized protein</fullName>
    </submittedName>
</protein>
<keyword evidence="2" id="KW-1185">Reference proteome</keyword>
<dbReference type="STRING" id="1702214.AL399_06820"/>
<name>A0A0Q4B3R1_9BACT</name>
<gene>
    <name evidence="1" type="ORF">AL399_06820</name>
</gene>
<accession>A0A0Q4B3R1</accession>